<dbReference type="EC" id="2.7.11.1" evidence="1"/>
<feature type="domain" description="Protein kinase" evidence="13">
    <location>
        <begin position="1"/>
        <end position="198"/>
    </location>
</feature>
<dbReference type="GO" id="GO:0005829">
    <property type="term" value="C:cytosol"/>
    <property type="evidence" value="ECO:0007669"/>
    <property type="project" value="TreeGrafter"/>
</dbReference>
<evidence type="ECO:0000256" key="10">
    <source>
        <dbReference type="PROSITE-ProRule" id="PRU10141"/>
    </source>
</evidence>
<dbReference type="Gene3D" id="3.30.200.20">
    <property type="entry name" value="Phosphorylase Kinase, domain 1"/>
    <property type="match status" value="1"/>
</dbReference>
<dbReference type="InterPro" id="IPR050339">
    <property type="entry name" value="CC_SR_Kinase"/>
</dbReference>
<feature type="domain" description="Protein kinase" evidence="13">
    <location>
        <begin position="247"/>
        <end position="664"/>
    </location>
</feature>
<dbReference type="EMBL" id="JANEYF010005085">
    <property type="protein sequence ID" value="KAJ8929255.1"/>
    <property type="molecule type" value="Genomic_DNA"/>
</dbReference>
<dbReference type="PANTHER" id="PTHR11042">
    <property type="entry name" value="EUKARYOTIC TRANSLATION INITIATION FACTOR 2-ALPHA KINASE EIF2-ALPHA KINASE -RELATED"/>
    <property type="match status" value="1"/>
</dbReference>
<gene>
    <name evidence="14" type="ORF">NQ314_018072</name>
</gene>
<sequence length="1239" mass="142835">MSSEESLEARQESEFSITVSPKILLENKQRLISNTLLADLQEKLDQKADKMKALKTKLLLFEFLSQKIKIDIDFLKHIAKGIITALDDLHRNNVVHKDIKDTNIYLNDAGIVKVSNYSIHRRLSDLISHTHSTYSKKTDIYNFGKLLLSLLQGNSIIDEHLEIPNSIQSDLYDFLTRCLAKDESDRYTTSQLLNHSFFCKKIVHFSPKHADKEIALDRNISPEIVPSELLRLAQSQANGQSRINIEFEFLQHLGKGAYGDVIKVRNKLDGGYYAIKRIQLNPKNKTLNKKIVREVKLLSRLNHENVVRYYNSWIEKTTIKEETDSSSNFSSVEQKVPKIVRRDELPPMKNVEVSITYDSKSQAAFDSSSDDDSSDDDEAWGAVYGEDSDSDGIEFEHNSESLSKESSISDSSVKNIESVESTQETVTQIDSMYIQMEFCEKSTLRTAIDDDLYLDEDRLWRLFREIVEGLAHIHQQGMIHRDLKPVNIFLDSEDHVKIGDFGLATTSIKSRQNEYVLSRSAMESEKEDTVDESKTGLVGTALYVAPEISTASKVVYNQKVDIYSLGIILFEMCYKPLDTSMERIKILTKLRLKEIILPDDFINRKNERQLFLIRHTLSNPQLKAYKYLIASCFKQSVTPAQDITYDKDPSAANIVKPLQLYDFVKQTCIKIFKQHGGQNLSTPLLMPKSRFYEGLDSCVKLMTHFGSIISLPHDLRVPFARYIAWNGISLLRRYSIERVYREKKVFGFQPRELYECAFDIVSPTQGNLISDAEVLYIVYEIINELPGVKNKHFLIRLNHTSLLTAILLHYGIKDKHQEVYNMISDVKEGKIPKYQLQTYFITLGLSDNVINLLLNLFHSDIEICKVVNQFQMITKKKSEASQLAKQALQDLKIIGQNAEAYGVKFDIVVCPGLVYNVQQYSGMICQFVCELKKKHKHGNMEVLAAGGRYDAMISWYRTIMEQANMLGRGVHQSAVGISISLDRLVQAVQKEQSKELPKIDFLDVVVCSVGTKQLVKEKTKILQSLWGAGIKCSLIEPINIEEIQEQLNELKVSHVIMLKDNEQGTVRVRSWDKNRFHEKSFNTSELVENMQRILKNWNEGYQENIPLPSALSRSESRTFSGDRTEHYQEANVDILFVTVDKLSSNARKRYENQFQKTVENVIEKHQRHKKYLNDICDEIYEQKSKRTNPTIVVYSLSDYFLKLFFNIIYFVKRKKKVKRIFIRRLSVFFFYVYTSYIKC</sequence>
<dbReference type="Pfam" id="PF12745">
    <property type="entry name" value="HGTP_anticodon2"/>
    <property type="match status" value="1"/>
</dbReference>
<feature type="compositionally biased region" description="Basic and acidic residues" evidence="11">
    <location>
        <begin position="394"/>
        <end position="403"/>
    </location>
</feature>
<feature type="transmembrane region" description="Helical" evidence="12">
    <location>
        <begin position="1191"/>
        <end position="1209"/>
    </location>
</feature>
<keyword evidence="15" id="KW-1185">Reference proteome</keyword>
<protein>
    <recommendedName>
        <fullName evidence="1">non-specific serine/threonine protein kinase</fullName>
        <ecNumber evidence="1">2.7.11.1</ecNumber>
    </recommendedName>
</protein>
<dbReference type="PANTHER" id="PTHR11042:SF136">
    <property type="entry name" value="EIF-2-ALPHA KINASE GCN2"/>
    <property type="match status" value="1"/>
</dbReference>
<comment type="catalytic activity">
    <reaction evidence="9">
        <text>L-seryl-[protein] + ATP = O-phospho-L-seryl-[protein] + ADP + H(+)</text>
        <dbReference type="Rhea" id="RHEA:17989"/>
        <dbReference type="Rhea" id="RHEA-COMP:9863"/>
        <dbReference type="Rhea" id="RHEA-COMP:11604"/>
        <dbReference type="ChEBI" id="CHEBI:15378"/>
        <dbReference type="ChEBI" id="CHEBI:29999"/>
        <dbReference type="ChEBI" id="CHEBI:30616"/>
        <dbReference type="ChEBI" id="CHEBI:83421"/>
        <dbReference type="ChEBI" id="CHEBI:456216"/>
        <dbReference type="EC" id="2.7.11.1"/>
    </reaction>
</comment>
<comment type="similarity">
    <text evidence="7">Belongs to the protein kinase superfamily. Ser/Thr protein kinase family. GCN2 subfamily.</text>
</comment>
<keyword evidence="2" id="KW-0723">Serine/threonine-protein kinase</keyword>
<evidence type="ECO:0000256" key="11">
    <source>
        <dbReference type="SAM" id="MobiDB-lite"/>
    </source>
</evidence>
<name>A0AAV8WTA2_9CUCU</name>
<dbReference type="GO" id="GO:0005524">
    <property type="term" value="F:ATP binding"/>
    <property type="evidence" value="ECO:0007669"/>
    <property type="project" value="UniProtKB-UniRule"/>
</dbReference>
<reference evidence="14" key="1">
    <citation type="journal article" date="2023" name="Insect Mol. Biol.">
        <title>Genome sequencing provides insights into the evolution of gene families encoding plant cell wall-degrading enzymes in longhorned beetles.</title>
        <authorList>
            <person name="Shin N.R."/>
            <person name="Okamura Y."/>
            <person name="Kirsch R."/>
            <person name="Pauchet Y."/>
        </authorList>
    </citation>
    <scope>NUCLEOTIDE SEQUENCE</scope>
    <source>
        <strain evidence="14">RBIC_L_NR</strain>
    </source>
</reference>
<evidence type="ECO:0000256" key="7">
    <source>
        <dbReference type="ARBA" id="ARBA00037982"/>
    </source>
</evidence>
<dbReference type="InterPro" id="IPR000719">
    <property type="entry name" value="Prot_kinase_dom"/>
</dbReference>
<evidence type="ECO:0000256" key="9">
    <source>
        <dbReference type="ARBA" id="ARBA00048679"/>
    </source>
</evidence>
<evidence type="ECO:0000256" key="8">
    <source>
        <dbReference type="ARBA" id="ARBA00047899"/>
    </source>
</evidence>
<proteinExistence type="inferred from homology"/>
<evidence type="ECO:0000256" key="2">
    <source>
        <dbReference type="ARBA" id="ARBA00022527"/>
    </source>
</evidence>
<keyword evidence="12" id="KW-1133">Transmembrane helix</keyword>
<dbReference type="GO" id="GO:0005634">
    <property type="term" value="C:nucleus"/>
    <property type="evidence" value="ECO:0007669"/>
    <property type="project" value="TreeGrafter"/>
</dbReference>
<feature type="binding site" evidence="10">
    <location>
        <position position="276"/>
    </location>
    <ligand>
        <name>ATP</name>
        <dbReference type="ChEBI" id="CHEBI:30616"/>
    </ligand>
</feature>
<dbReference type="SUPFAM" id="SSF56112">
    <property type="entry name" value="Protein kinase-like (PK-like)"/>
    <property type="match status" value="2"/>
</dbReference>
<dbReference type="Gene3D" id="1.10.510.10">
    <property type="entry name" value="Transferase(Phosphotransferase) domain 1"/>
    <property type="match status" value="2"/>
</dbReference>
<dbReference type="Proteomes" id="UP001162156">
    <property type="component" value="Unassembled WGS sequence"/>
</dbReference>
<feature type="compositionally biased region" description="Low complexity" evidence="11">
    <location>
        <begin position="404"/>
        <end position="418"/>
    </location>
</feature>
<accession>A0AAV8WTA2</accession>
<keyword evidence="4 10" id="KW-0547">Nucleotide-binding</keyword>
<dbReference type="PROSITE" id="PS00107">
    <property type="entry name" value="PROTEIN_KINASE_ATP"/>
    <property type="match status" value="1"/>
</dbReference>
<keyword evidence="3" id="KW-0808">Transferase</keyword>
<evidence type="ECO:0000259" key="13">
    <source>
        <dbReference type="PROSITE" id="PS50011"/>
    </source>
</evidence>
<dbReference type="InterPro" id="IPR041715">
    <property type="entry name" value="HisRS-like_core"/>
</dbReference>
<dbReference type="Gene3D" id="3.30.930.10">
    <property type="entry name" value="Bira Bifunctional Protein, Domain 2"/>
    <property type="match status" value="1"/>
</dbReference>
<dbReference type="Gene3D" id="3.40.50.800">
    <property type="entry name" value="Anticodon-binding domain"/>
    <property type="match status" value="1"/>
</dbReference>
<evidence type="ECO:0000256" key="5">
    <source>
        <dbReference type="ARBA" id="ARBA00022777"/>
    </source>
</evidence>
<dbReference type="InterPro" id="IPR017441">
    <property type="entry name" value="Protein_kinase_ATP_BS"/>
</dbReference>
<dbReference type="InterPro" id="IPR045864">
    <property type="entry name" value="aa-tRNA-synth_II/BPL/LPL"/>
</dbReference>
<feature type="non-terminal residue" evidence="14">
    <location>
        <position position="1239"/>
    </location>
</feature>
<dbReference type="GO" id="GO:0007165">
    <property type="term" value="P:signal transduction"/>
    <property type="evidence" value="ECO:0007669"/>
    <property type="project" value="UniProtKB-ARBA"/>
</dbReference>
<evidence type="ECO:0000256" key="3">
    <source>
        <dbReference type="ARBA" id="ARBA00022679"/>
    </source>
</evidence>
<evidence type="ECO:0000256" key="12">
    <source>
        <dbReference type="SAM" id="Phobius"/>
    </source>
</evidence>
<evidence type="ECO:0000313" key="15">
    <source>
        <dbReference type="Proteomes" id="UP001162156"/>
    </source>
</evidence>
<feature type="region of interest" description="Disordered" evidence="11">
    <location>
        <begin position="362"/>
        <end position="419"/>
    </location>
</feature>
<dbReference type="GO" id="GO:1990625">
    <property type="term" value="P:negative regulation of cytoplasmic translational initiation in response to stress"/>
    <property type="evidence" value="ECO:0007669"/>
    <property type="project" value="TreeGrafter"/>
</dbReference>
<evidence type="ECO:0000256" key="1">
    <source>
        <dbReference type="ARBA" id="ARBA00012513"/>
    </source>
</evidence>
<dbReference type="Pfam" id="PF00069">
    <property type="entry name" value="Pkinase"/>
    <property type="match status" value="3"/>
</dbReference>
<dbReference type="InterPro" id="IPR024435">
    <property type="entry name" value="HisRS-related_dom"/>
</dbReference>
<dbReference type="InterPro" id="IPR008271">
    <property type="entry name" value="Ser/Thr_kinase_AS"/>
</dbReference>
<dbReference type="InterPro" id="IPR011009">
    <property type="entry name" value="Kinase-like_dom_sf"/>
</dbReference>
<dbReference type="AlphaFoldDB" id="A0AAV8WTA2"/>
<comment type="caution">
    <text evidence="14">The sequence shown here is derived from an EMBL/GenBank/DDBJ whole genome shotgun (WGS) entry which is preliminary data.</text>
</comment>
<dbReference type="PROSITE" id="PS00108">
    <property type="entry name" value="PROTEIN_KINASE_ST"/>
    <property type="match status" value="2"/>
</dbReference>
<dbReference type="GO" id="GO:0004694">
    <property type="term" value="F:eukaryotic translation initiation factor 2alpha kinase activity"/>
    <property type="evidence" value="ECO:0007669"/>
    <property type="project" value="TreeGrafter"/>
</dbReference>
<dbReference type="SUPFAM" id="SSF55681">
    <property type="entry name" value="Class II aaRS and biotin synthetases"/>
    <property type="match status" value="1"/>
</dbReference>
<evidence type="ECO:0000256" key="4">
    <source>
        <dbReference type="ARBA" id="ARBA00022741"/>
    </source>
</evidence>
<keyword evidence="5" id="KW-0418">Kinase</keyword>
<dbReference type="CDD" id="cd14046">
    <property type="entry name" value="STKc_EIF2AK4_GCN2_rpt2"/>
    <property type="match status" value="1"/>
</dbReference>
<keyword evidence="6 10" id="KW-0067">ATP-binding</keyword>
<evidence type="ECO:0000256" key="6">
    <source>
        <dbReference type="ARBA" id="ARBA00022840"/>
    </source>
</evidence>
<comment type="catalytic activity">
    <reaction evidence="8">
        <text>L-threonyl-[protein] + ATP = O-phospho-L-threonyl-[protein] + ADP + H(+)</text>
        <dbReference type="Rhea" id="RHEA:46608"/>
        <dbReference type="Rhea" id="RHEA-COMP:11060"/>
        <dbReference type="Rhea" id="RHEA-COMP:11605"/>
        <dbReference type="ChEBI" id="CHEBI:15378"/>
        <dbReference type="ChEBI" id="CHEBI:30013"/>
        <dbReference type="ChEBI" id="CHEBI:30616"/>
        <dbReference type="ChEBI" id="CHEBI:61977"/>
        <dbReference type="ChEBI" id="CHEBI:456216"/>
        <dbReference type="EC" id="2.7.11.1"/>
    </reaction>
</comment>
<dbReference type="InterPro" id="IPR036621">
    <property type="entry name" value="Anticodon-bd_dom_sf"/>
</dbReference>
<feature type="transmembrane region" description="Helical" evidence="12">
    <location>
        <begin position="1221"/>
        <end position="1237"/>
    </location>
</feature>
<feature type="compositionally biased region" description="Acidic residues" evidence="11">
    <location>
        <begin position="368"/>
        <end position="379"/>
    </location>
</feature>
<keyword evidence="12" id="KW-0812">Transmembrane</keyword>
<dbReference type="Pfam" id="PF13393">
    <property type="entry name" value="tRNA-synt_His"/>
    <property type="match status" value="1"/>
</dbReference>
<keyword evidence="12" id="KW-0472">Membrane</keyword>
<dbReference type="SMART" id="SM00220">
    <property type="entry name" value="S_TKc"/>
    <property type="match status" value="1"/>
</dbReference>
<dbReference type="PROSITE" id="PS50011">
    <property type="entry name" value="PROTEIN_KINASE_DOM"/>
    <property type="match status" value="2"/>
</dbReference>
<organism evidence="14 15">
    <name type="scientific">Rhamnusium bicolor</name>
    <dbReference type="NCBI Taxonomy" id="1586634"/>
    <lineage>
        <taxon>Eukaryota</taxon>
        <taxon>Metazoa</taxon>
        <taxon>Ecdysozoa</taxon>
        <taxon>Arthropoda</taxon>
        <taxon>Hexapoda</taxon>
        <taxon>Insecta</taxon>
        <taxon>Pterygota</taxon>
        <taxon>Neoptera</taxon>
        <taxon>Endopterygota</taxon>
        <taxon>Coleoptera</taxon>
        <taxon>Polyphaga</taxon>
        <taxon>Cucujiformia</taxon>
        <taxon>Chrysomeloidea</taxon>
        <taxon>Cerambycidae</taxon>
        <taxon>Lepturinae</taxon>
        <taxon>Rhagiini</taxon>
        <taxon>Rhamnusium</taxon>
    </lineage>
</organism>
<evidence type="ECO:0000313" key="14">
    <source>
        <dbReference type="EMBL" id="KAJ8929255.1"/>
    </source>
</evidence>